<reference evidence="2 3" key="2">
    <citation type="journal article" date="2015" name="Syst. Appl. Microbiol.">
        <title>Nitrincola nitratireducens sp. nov. isolated from a haloalkaline crater lake.</title>
        <authorList>
            <person name="Singh A."/>
            <person name="Vaidya B."/>
            <person name="Tanuku N.R."/>
            <person name="Pinnaka A.K."/>
        </authorList>
    </citation>
    <scope>NUCLEOTIDE SEQUENCE [LARGE SCALE GENOMIC DNA]</scope>
    <source>
        <strain evidence="2 3">AK23</strain>
    </source>
</reference>
<protein>
    <submittedName>
        <fullName evidence="2">Cytochrome c oxidase accessory protein CcoG</fullName>
    </submittedName>
</protein>
<comment type="caution">
    <text evidence="2">The sequence shown here is derived from an EMBL/GenBank/DDBJ whole genome shotgun (WGS) entry which is preliminary data.</text>
</comment>
<dbReference type="EMBL" id="AONB01000001">
    <property type="protein sequence ID" value="EXJ13174.1"/>
    <property type="molecule type" value="Genomic_DNA"/>
</dbReference>
<evidence type="ECO:0000256" key="1">
    <source>
        <dbReference type="SAM" id="Phobius"/>
    </source>
</evidence>
<accession>W9V1G4</accession>
<dbReference type="PATRIC" id="fig|1229521.3.peg.534"/>
<dbReference type="STRING" id="1229521.D791_00527"/>
<dbReference type="AlphaFoldDB" id="W9V1G4"/>
<dbReference type="RefSeq" id="WP_237748483.1">
    <property type="nucleotide sequence ID" value="NZ_AONB01000001.1"/>
</dbReference>
<dbReference type="Proteomes" id="UP000019464">
    <property type="component" value="Unassembled WGS sequence"/>
</dbReference>
<organism evidence="2 3">
    <name type="scientific">Nitrincola nitratireducens</name>
    <dbReference type="NCBI Taxonomy" id="1229521"/>
    <lineage>
        <taxon>Bacteria</taxon>
        <taxon>Pseudomonadati</taxon>
        <taxon>Pseudomonadota</taxon>
        <taxon>Gammaproteobacteria</taxon>
        <taxon>Oceanospirillales</taxon>
        <taxon>Oceanospirillaceae</taxon>
        <taxon>Nitrincola</taxon>
    </lineage>
</organism>
<evidence type="ECO:0000313" key="3">
    <source>
        <dbReference type="Proteomes" id="UP000019464"/>
    </source>
</evidence>
<keyword evidence="3" id="KW-1185">Reference proteome</keyword>
<gene>
    <name evidence="2" type="ORF">D791_00527</name>
</gene>
<sequence length="95" mass="11406">MNQIPVKDVTPKSSKDNVQTFDMYAKREHIYVKYYKGFFKNLRTFTGFVLLALFFGVSWLQWDGRQAVLFDLPNRQFHVFGMTFWPQDFMLLSCY</sequence>
<keyword evidence="1" id="KW-0472">Membrane</keyword>
<keyword evidence="1" id="KW-1133">Transmembrane helix</keyword>
<proteinExistence type="predicted"/>
<keyword evidence="1" id="KW-0812">Transmembrane</keyword>
<reference evidence="3" key="1">
    <citation type="submission" date="2012-11" db="EMBL/GenBank/DDBJ databases">
        <authorList>
            <person name="Singh A."/>
            <person name="Pinnaka A.K."/>
            <person name="Vaidya B."/>
        </authorList>
    </citation>
    <scope>NUCLEOTIDE SEQUENCE [LARGE SCALE GENOMIC DNA]</scope>
    <source>
        <strain evidence="3">AK23</strain>
    </source>
</reference>
<feature type="transmembrane region" description="Helical" evidence="1">
    <location>
        <begin position="42"/>
        <end position="62"/>
    </location>
</feature>
<evidence type="ECO:0000313" key="2">
    <source>
        <dbReference type="EMBL" id="EXJ13174.1"/>
    </source>
</evidence>
<name>W9V1G4_9GAMM</name>